<keyword evidence="1" id="KW-0812">Transmembrane</keyword>
<dbReference type="AlphaFoldDB" id="A0A6G7SJI4"/>
<feature type="transmembrane region" description="Helical" evidence="1">
    <location>
        <begin position="28"/>
        <end position="47"/>
    </location>
</feature>
<keyword evidence="1" id="KW-1133">Transmembrane helix</keyword>
<gene>
    <name evidence="2" type="primary">NAD6</name>
</gene>
<feature type="transmembrane region" description="Helical" evidence="1">
    <location>
        <begin position="53"/>
        <end position="74"/>
    </location>
</feature>
<proteinExistence type="predicted"/>
<sequence>MLTNVFFLSFLVVVFFIFCHLETLLSKLSCLIGFLFLSSFILVFVSYGQWLPLAMLIALVSGLLVVLTFVILMFPTPSSKYFQFTSMGFVLLIPFFFSFFDFRNYPEMNFNINLKSEISQLASFSPFCSFFIFAILVLLAMLFIVETLIKPRSINTKM</sequence>
<protein>
    <submittedName>
        <fullName evidence="2">NADH dehydrogenase subunit 6</fullName>
    </submittedName>
</protein>
<name>A0A6G7SJI4_9NEOP</name>
<reference evidence="2" key="1">
    <citation type="submission" date="2020-02" db="EMBL/GenBank/DDBJ databases">
        <title>Mitochondrial genomes of Columbicola feather lice are highly fragmented, indicating repeated evolution of minicircle-type genomes in parasitic lice.</title>
        <authorList>
            <person name="Sweet A."/>
            <person name="Johnson K."/>
            <person name="Cameron S."/>
        </authorList>
    </citation>
    <scope>NUCLEOTIDE SEQUENCE</scope>
    <source>
        <strain evidence="2">CocolColiv</strain>
        <tissue evidence="2">Whole louse</tissue>
    </source>
</reference>
<organism evidence="2">
    <name type="scientific">Columbicola columbae</name>
    <name type="common">slender pigeon louse</name>
    <dbReference type="NCBI Taxonomy" id="128991"/>
    <lineage>
        <taxon>Eukaryota</taxon>
        <taxon>Metazoa</taxon>
        <taxon>Ecdysozoa</taxon>
        <taxon>Arthropoda</taxon>
        <taxon>Hexapoda</taxon>
        <taxon>Insecta</taxon>
        <taxon>Pterygota</taxon>
        <taxon>Neoptera</taxon>
        <taxon>Paraneoptera</taxon>
        <taxon>Psocodea</taxon>
        <taxon>Troctomorpha</taxon>
        <taxon>Phthiraptera</taxon>
        <taxon>Ischnocera</taxon>
        <taxon>Philopteridae</taxon>
        <taxon>Columbicola</taxon>
    </lineage>
</organism>
<accession>A0A6G7SJI4</accession>
<keyword evidence="2" id="KW-0496">Mitochondrion</keyword>
<dbReference type="EMBL" id="MT113924">
    <property type="protein sequence ID" value="QIK02029.1"/>
    <property type="molecule type" value="Genomic_DNA"/>
</dbReference>
<feature type="transmembrane region" description="Helical" evidence="1">
    <location>
        <begin position="6"/>
        <end position="21"/>
    </location>
</feature>
<evidence type="ECO:0000256" key="1">
    <source>
        <dbReference type="SAM" id="Phobius"/>
    </source>
</evidence>
<feature type="transmembrane region" description="Helical" evidence="1">
    <location>
        <begin position="124"/>
        <end position="149"/>
    </location>
</feature>
<feature type="transmembrane region" description="Helical" evidence="1">
    <location>
        <begin position="81"/>
        <end position="100"/>
    </location>
</feature>
<evidence type="ECO:0000313" key="2">
    <source>
        <dbReference type="EMBL" id="QIK02029.1"/>
    </source>
</evidence>
<geneLocation type="mitochondrion" evidence="2"/>
<keyword evidence="1" id="KW-0472">Membrane</keyword>